<evidence type="ECO:0000313" key="3">
    <source>
        <dbReference type="Proteomes" id="UP000480275"/>
    </source>
</evidence>
<dbReference type="Gene3D" id="2.60.120.1140">
    <property type="entry name" value="Protein of unknown function DUF192"/>
    <property type="match status" value="1"/>
</dbReference>
<accession>A0A6L5K0R4</accession>
<keyword evidence="1" id="KW-0732">Signal</keyword>
<comment type="caution">
    <text evidence="2">The sequence shown here is derived from an EMBL/GenBank/DDBJ whole genome shotgun (WGS) entry which is preliminary data.</text>
</comment>
<organism evidence="2 3">
    <name type="scientific">Rhodocyclus tenuis</name>
    <name type="common">Rhodospirillum tenue</name>
    <dbReference type="NCBI Taxonomy" id="1066"/>
    <lineage>
        <taxon>Bacteria</taxon>
        <taxon>Pseudomonadati</taxon>
        <taxon>Pseudomonadota</taxon>
        <taxon>Betaproteobacteria</taxon>
        <taxon>Rhodocyclales</taxon>
        <taxon>Rhodocyclaceae</taxon>
        <taxon>Rhodocyclus</taxon>
    </lineage>
</organism>
<evidence type="ECO:0000313" key="2">
    <source>
        <dbReference type="EMBL" id="MQY52068.1"/>
    </source>
</evidence>
<dbReference type="PANTHER" id="PTHR37953:SF1">
    <property type="entry name" value="UPF0127 PROTEIN MJ1496"/>
    <property type="match status" value="1"/>
</dbReference>
<dbReference type="Proteomes" id="UP000480275">
    <property type="component" value="Unassembled WGS sequence"/>
</dbReference>
<feature type="chain" id="PRO_5026837089" evidence="1">
    <location>
        <begin position="29"/>
        <end position="154"/>
    </location>
</feature>
<dbReference type="InterPro" id="IPR038695">
    <property type="entry name" value="Saro_0823-like_sf"/>
</dbReference>
<name>A0A6L5K0R4_RHOTE</name>
<dbReference type="PANTHER" id="PTHR37953">
    <property type="entry name" value="UPF0127 PROTEIN MJ1496"/>
    <property type="match status" value="1"/>
</dbReference>
<dbReference type="EMBL" id="WIXJ01000006">
    <property type="protein sequence ID" value="MQY52068.1"/>
    <property type="molecule type" value="Genomic_DNA"/>
</dbReference>
<evidence type="ECO:0000256" key="1">
    <source>
        <dbReference type="SAM" id="SignalP"/>
    </source>
</evidence>
<dbReference type="Pfam" id="PF02643">
    <property type="entry name" value="DUF192"/>
    <property type="match status" value="1"/>
</dbReference>
<sequence>MRTVIFWHRLGGVVSLVALAFGLASAQAAEFPQIELSAGIHRIEAEVASDQATRMQGLMYRRTLATQQGMLFVFPQRARHCMWMRNTLLPLSVAFLDEEGRIINIEDMQPQTENNHCAAQPARFALEMNLGWFASRSLGRGMRIVGVERSPAPQ</sequence>
<dbReference type="OrthoDB" id="5526466at2"/>
<gene>
    <name evidence="2" type="ORF">GHK24_09800</name>
</gene>
<dbReference type="AlphaFoldDB" id="A0A6L5K0R4"/>
<dbReference type="InterPro" id="IPR003795">
    <property type="entry name" value="DUF192"/>
</dbReference>
<reference evidence="2 3" key="1">
    <citation type="submission" date="2019-10" db="EMBL/GenBank/DDBJ databases">
        <title>Whole-genome sequence of the purple nonsulfur photosynthetic bacterium Rhodocyclus tenuis.</title>
        <authorList>
            <person name="Kyndt J.A."/>
            <person name="Meyer T.E."/>
        </authorList>
    </citation>
    <scope>NUCLEOTIDE SEQUENCE [LARGE SCALE GENOMIC DNA]</scope>
    <source>
        <strain evidence="2 3">DSM 110</strain>
    </source>
</reference>
<proteinExistence type="predicted"/>
<protein>
    <submittedName>
        <fullName evidence="2">DUF192 domain-containing protein</fullName>
    </submittedName>
</protein>
<feature type="signal peptide" evidence="1">
    <location>
        <begin position="1"/>
        <end position="28"/>
    </location>
</feature>